<name>A0A2N5VE20_9BASI</name>
<dbReference type="EMBL" id="PGCI01000025">
    <property type="protein sequence ID" value="PLW48243.1"/>
    <property type="molecule type" value="Genomic_DNA"/>
</dbReference>
<evidence type="ECO:0000313" key="2">
    <source>
        <dbReference type="Proteomes" id="UP000235392"/>
    </source>
</evidence>
<organism evidence="1 2">
    <name type="scientific">Puccinia coronata f. sp. avenae</name>
    <dbReference type="NCBI Taxonomy" id="200324"/>
    <lineage>
        <taxon>Eukaryota</taxon>
        <taxon>Fungi</taxon>
        <taxon>Dikarya</taxon>
        <taxon>Basidiomycota</taxon>
        <taxon>Pucciniomycotina</taxon>
        <taxon>Pucciniomycetes</taxon>
        <taxon>Pucciniales</taxon>
        <taxon>Pucciniaceae</taxon>
        <taxon>Puccinia</taxon>
    </lineage>
</organism>
<reference evidence="1 2" key="1">
    <citation type="submission" date="2017-11" db="EMBL/GenBank/DDBJ databases">
        <title>De novo assembly and phasing of dikaryotic genomes from two isolates of Puccinia coronata f. sp. avenae, the causal agent of oat crown rust.</title>
        <authorList>
            <person name="Miller M.E."/>
            <person name="Zhang Y."/>
            <person name="Omidvar V."/>
            <person name="Sperschneider J."/>
            <person name="Schwessinger B."/>
            <person name="Raley C."/>
            <person name="Palmer J.M."/>
            <person name="Garnica D."/>
            <person name="Upadhyaya N."/>
            <person name="Rathjen J."/>
            <person name="Taylor J.M."/>
            <person name="Park R.F."/>
            <person name="Dodds P.N."/>
            <person name="Hirsch C.D."/>
            <person name="Kianian S.F."/>
            <person name="Figueroa M."/>
        </authorList>
    </citation>
    <scope>NUCLEOTIDE SEQUENCE [LARGE SCALE GENOMIC DNA]</scope>
    <source>
        <strain evidence="1">12SD80</strain>
    </source>
</reference>
<comment type="caution">
    <text evidence="1">The sequence shown here is derived from an EMBL/GenBank/DDBJ whole genome shotgun (WGS) entry which is preliminary data.</text>
</comment>
<evidence type="ECO:0000313" key="1">
    <source>
        <dbReference type="EMBL" id="PLW48243.1"/>
    </source>
</evidence>
<gene>
    <name evidence="1" type="ORF">PCASD_03308</name>
</gene>
<accession>A0A2N5VE20</accession>
<proteinExistence type="predicted"/>
<dbReference type="Proteomes" id="UP000235392">
    <property type="component" value="Unassembled WGS sequence"/>
</dbReference>
<dbReference type="AlphaFoldDB" id="A0A2N5VE20"/>
<protein>
    <submittedName>
        <fullName evidence="1">Uncharacterized protein</fullName>
    </submittedName>
</protein>
<sequence length="164" mass="18297">MATLHPPRVSAIRWQVSAQASRCGCLRFWENPAGIRILVAHICFLSWDQRGQLVGRQLGQIVSAQTVSREQQSGLEDCQQRSELADCQPRPTVSRDHWSQLADCELGPMVSRDQRSQLTDCQPGQTVSAGQSVSQDLWSLFRLARGQLSWKTSQAGPVGHSWQT</sequence>